<comment type="caution">
    <text evidence="3">The sequence shown here is derived from an EMBL/GenBank/DDBJ whole genome shotgun (WGS) entry which is preliminary data.</text>
</comment>
<proteinExistence type="inferred from homology"/>
<accession>A0ABN8JPB0</accession>
<dbReference type="InterPro" id="IPR046348">
    <property type="entry name" value="SIS_dom_sf"/>
</dbReference>
<dbReference type="InterPro" id="IPR017552">
    <property type="entry name" value="PHI/rmpB"/>
</dbReference>
<keyword evidence="4" id="KW-1185">Reference proteome</keyword>
<evidence type="ECO:0000313" key="3">
    <source>
        <dbReference type="EMBL" id="CAH2399015.1"/>
    </source>
</evidence>
<dbReference type="PANTHER" id="PTHR43443">
    <property type="entry name" value="3-HEXULOSE-6-PHOSPHATE ISOMERASE"/>
    <property type="match status" value="1"/>
</dbReference>
<evidence type="ECO:0000313" key="4">
    <source>
        <dbReference type="Proteomes" id="UP001152604"/>
    </source>
</evidence>
<dbReference type="InterPro" id="IPR001347">
    <property type="entry name" value="SIS_dom"/>
</dbReference>
<dbReference type="PROSITE" id="PS51464">
    <property type="entry name" value="SIS"/>
    <property type="match status" value="1"/>
</dbReference>
<reference evidence="3" key="1">
    <citation type="submission" date="2022-03" db="EMBL/GenBank/DDBJ databases">
        <authorList>
            <person name="Brunel B."/>
        </authorList>
    </citation>
    <scope>NUCLEOTIDE SEQUENCE</scope>
    <source>
        <strain evidence="3">STM4922sample</strain>
    </source>
</reference>
<dbReference type="Pfam" id="PF01380">
    <property type="entry name" value="SIS"/>
    <property type="match status" value="1"/>
</dbReference>
<feature type="domain" description="SIS" evidence="2">
    <location>
        <begin position="59"/>
        <end position="205"/>
    </location>
</feature>
<dbReference type="Proteomes" id="UP001152604">
    <property type="component" value="Unassembled WGS sequence"/>
</dbReference>
<dbReference type="PANTHER" id="PTHR43443:SF1">
    <property type="entry name" value="3-HEXULOSE-6-PHOSPHATE ISOMERASE"/>
    <property type="match status" value="1"/>
</dbReference>
<evidence type="ECO:0000256" key="1">
    <source>
        <dbReference type="ARBA" id="ARBA00009235"/>
    </source>
</evidence>
<keyword evidence="3" id="KW-0413">Isomerase</keyword>
<comment type="similarity">
    <text evidence="1">Belongs to the SIS family. PHI subfamily.</text>
</comment>
<dbReference type="GO" id="GO:0016853">
    <property type="term" value="F:isomerase activity"/>
    <property type="evidence" value="ECO:0007669"/>
    <property type="project" value="UniProtKB-KW"/>
</dbReference>
<name>A0ABN8JPB0_9HYPH</name>
<evidence type="ECO:0000259" key="2">
    <source>
        <dbReference type="PROSITE" id="PS51464"/>
    </source>
</evidence>
<dbReference type="CDD" id="cd05005">
    <property type="entry name" value="SIS_PHI"/>
    <property type="match status" value="1"/>
</dbReference>
<protein>
    <submittedName>
        <fullName evidence="3">Sugar isomerase (SIS)</fullName>
    </submittedName>
</protein>
<gene>
    <name evidence="3" type="ORF">MES4922_210028</name>
</gene>
<dbReference type="Gene3D" id="3.40.50.10490">
    <property type="entry name" value="Glucose-6-phosphate isomerase like protein, domain 1"/>
    <property type="match status" value="1"/>
</dbReference>
<dbReference type="SUPFAM" id="SSF53697">
    <property type="entry name" value="SIS domain"/>
    <property type="match status" value="1"/>
</dbReference>
<dbReference type="EMBL" id="CAKXZS010000014">
    <property type="protein sequence ID" value="CAH2399015.1"/>
    <property type="molecule type" value="Genomic_DNA"/>
</dbReference>
<organism evidence="3 4">
    <name type="scientific">Mesorhizobium ventifaucium</name>
    <dbReference type="NCBI Taxonomy" id="666020"/>
    <lineage>
        <taxon>Bacteria</taxon>
        <taxon>Pseudomonadati</taxon>
        <taxon>Pseudomonadota</taxon>
        <taxon>Alphaproteobacteria</taxon>
        <taxon>Hyphomicrobiales</taxon>
        <taxon>Phyllobacteriaceae</taxon>
        <taxon>Mesorhizobium</taxon>
    </lineage>
</organism>
<sequence length="216" mass="22687">MNENKLFGGKNDQTIQTFFGPRQTGGTVMTRAGTDLFAIALGELGGVLERVDESSIDAACAMLAGAQKIAVYGCGREALQVKGFAMRLYHLGLPISVVGDMNTPPLAAGDVFFVSSGPGETSTVLTLMRVACEAGATVLLLTAQTGSSAAKLADFTLLVPAQTMADDQGSEKTSVLPMGSVFEGALFLLFEVMVLKLRTITGMSPEAMRARHTNME</sequence>